<dbReference type="Proteomes" id="UP000814140">
    <property type="component" value="Unassembled WGS sequence"/>
</dbReference>
<reference evidence="1" key="1">
    <citation type="submission" date="2021-03" db="EMBL/GenBank/DDBJ databases">
        <authorList>
            <consortium name="DOE Joint Genome Institute"/>
            <person name="Ahrendt S."/>
            <person name="Looney B.P."/>
            <person name="Miyauchi S."/>
            <person name="Morin E."/>
            <person name="Drula E."/>
            <person name="Courty P.E."/>
            <person name="Chicoki N."/>
            <person name="Fauchery L."/>
            <person name="Kohler A."/>
            <person name="Kuo A."/>
            <person name="Labutti K."/>
            <person name="Pangilinan J."/>
            <person name="Lipzen A."/>
            <person name="Riley R."/>
            <person name="Andreopoulos W."/>
            <person name="He G."/>
            <person name="Johnson J."/>
            <person name="Barry K.W."/>
            <person name="Grigoriev I.V."/>
            <person name="Nagy L."/>
            <person name="Hibbett D."/>
            <person name="Henrissat B."/>
            <person name="Matheny P.B."/>
            <person name="Labbe J."/>
            <person name="Martin F."/>
        </authorList>
    </citation>
    <scope>NUCLEOTIDE SEQUENCE</scope>
    <source>
        <strain evidence="1">HHB10654</strain>
    </source>
</reference>
<sequence length="651" mass="70921">MLLSHPSRSSSYHFPPPPTPPPHRNRSHLSLTTSASDGGFSSLENYTYSQPPDSPQSDTSTPSSASKTNAFFASPFSPSASPPRSPEPSVASHQSSKTDAFFSSPFSSLPTPPVSGHSEVTPINCCDTPLPPSRSLTADFFSTTLSSRPTPTPSLRSTASNASLSLSPSSSPITSTFPLPSDPIDATPTPKHRLPSLARLFPSRYSFNTRNYDDHPRAPPTFVDLEGPQDVLVTSPSSISFPPTNSVHLPREPHEHHVAPSMMFSEGSLVRPDDVDALSYELIREIGQGAFSHVWMGRTVEGESGVVAVKMIARASETGLGRKAGRGERASFLREVEVLQRLTPAHPSLPLLHSSFTLRTHHVLVLEYISGGELLEVVNSDSQHARLTESLLRRIWTELVGAVQWMHSRSVVHRDIKLENILLTTNPFTSSSPVDPPITSPLIKLTDFGLARVIDTHDPWLSTRCGSESYAAPELLVATHPTTLDDEMGPVAQLSRAPSEYRRHGSSYAAATEQEEDTTGKSAEDTVPRREGTYDGRETDAWAAGVVLFALVARKLPFDPPPEAGLPTSSASERRRRWVLRVVRGDWTWPQEDGSGDRSSPVGAQEVSGTALSLLQPVRNLVGRLLVSDARRRARLPELWDEPWMRGVAPS</sequence>
<organism evidence="1 2">
    <name type="scientific">Artomyces pyxidatus</name>
    <dbReference type="NCBI Taxonomy" id="48021"/>
    <lineage>
        <taxon>Eukaryota</taxon>
        <taxon>Fungi</taxon>
        <taxon>Dikarya</taxon>
        <taxon>Basidiomycota</taxon>
        <taxon>Agaricomycotina</taxon>
        <taxon>Agaricomycetes</taxon>
        <taxon>Russulales</taxon>
        <taxon>Auriscalpiaceae</taxon>
        <taxon>Artomyces</taxon>
    </lineage>
</organism>
<reference evidence="1" key="2">
    <citation type="journal article" date="2022" name="New Phytol.">
        <title>Evolutionary transition to the ectomycorrhizal habit in the genomes of a hyperdiverse lineage of mushroom-forming fungi.</title>
        <authorList>
            <person name="Looney B."/>
            <person name="Miyauchi S."/>
            <person name="Morin E."/>
            <person name="Drula E."/>
            <person name="Courty P.E."/>
            <person name="Kohler A."/>
            <person name="Kuo A."/>
            <person name="LaButti K."/>
            <person name="Pangilinan J."/>
            <person name="Lipzen A."/>
            <person name="Riley R."/>
            <person name="Andreopoulos W."/>
            <person name="He G."/>
            <person name="Johnson J."/>
            <person name="Nolan M."/>
            <person name="Tritt A."/>
            <person name="Barry K.W."/>
            <person name="Grigoriev I.V."/>
            <person name="Nagy L.G."/>
            <person name="Hibbett D."/>
            <person name="Henrissat B."/>
            <person name="Matheny P.B."/>
            <person name="Labbe J."/>
            <person name="Martin F.M."/>
        </authorList>
    </citation>
    <scope>NUCLEOTIDE SEQUENCE</scope>
    <source>
        <strain evidence="1">HHB10654</strain>
    </source>
</reference>
<evidence type="ECO:0000313" key="1">
    <source>
        <dbReference type="EMBL" id="KAI0061997.1"/>
    </source>
</evidence>
<keyword evidence="2" id="KW-1185">Reference proteome</keyword>
<evidence type="ECO:0000313" key="2">
    <source>
        <dbReference type="Proteomes" id="UP000814140"/>
    </source>
</evidence>
<name>A0ACB8T0L3_9AGAM</name>
<gene>
    <name evidence="1" type="ORF">BV25DRAFT_1825861</name>
</gene>
<proteinExistence type="predicted"/>
<accession>A0ACB8T0L3</accession>
<dbReference type="EMBL" id="MU277209">
    <property type="protein sequence ID" value="KAI0061997.1"/>
    <property type="molecule type" value="Genomic_DNA"/>
</dbReference>
<comment type="caution">
    <text evidence="1">The sequence shown here is derived from an EMBL/GenBank/DDBJ whole genome shotgun (WGS) entry which is preliminary data.</text>
</comment>
<protein>
    <submittedName>
        <fullName evidence="1">Kinase-like protein</fullName>
    </submittedName>
</protein>